<gene>
    <name evidence="2" type="ORF">EJQ19_17050</name>
</gene>
<dbReference type="Pfam" id="PF07484">
    <property type="entry name" value="Collar"/>
    <property type="match status" value="1"/>
</dbReference>
<evidence type="ECO:0000313" key="3">
    <source>
        <dbReference type="Proteomes" id="UP000276128"/>
    </source>
</evidence>
<sequence>MSDQYVGEIRMFSGTFAPIGWLLCNGQIVNITQYEALYTLIGTTYGGDGRSTFALPDLRGRVPIHMGAGYVLGQMAGVEKVTLTTDQMAAHKHIPSASSVSGTSSSPANAFWATNANTAVKPYSTTAPNTTMNPAAISSVGGNQPHDNMMPFLTVSFIIATEGVFPSQY</sequence>
<dbReference type="EMBL" id="RXHU01000049">
    <property type="protein sequence ID" value="RTE08539.1"/>
    <property type="molecule type" value="Genomic_DNA"/>
</dbReference>
<dbReference type="Gene3D" id="3.90.1340.10">
    <property type="entry name" value="Phage tail collar domain"/>
    <property type="match status" value="1"/>
</dbReference>
<protein>
    <submittedName>
        <fullName evidence="2">Phage tail protein</fullName>
    </submittedName>
</protein>
<comment type="caution">
    <text evidence="2">The sequence shown here is derived from an EMBL/GenBank/DDBJ whole genome shotgun (WGS) entry which is preliminary data.</text>
</comment>
<evidence type="ECO:0000259" key="1">
    <source>
        <dbReference type="Pfam" id="PF07484"/>
    </source>
</evidence>
<dbReference type="SUPFAM" id="SSF88874">
    <property type="entry name" value="Receptor-binding domain of short tail fibre protein gp12"/>
    <property type="match status" value="1"/>
</dbReference>
<dbReference type="InterPro" id="IPR037053">
    <property type="entry name" value="Phage_tail_collar_dom_sf"/>
</dbReference>
<reference evidence="2 3" key="1">
    <citation type="submission" date="2018-12" db="EMBL/GenBank/DDBJ databases">
        <title>Bacillus ochoae sp. nov., Paenibacillus whitsoniae sp. nov., Paenibacillus spiritus sp. nov. Isolated from the Mars Exploration Rover during spacecraft assembly.</title>
        <authorList>
            <person name="Seuylemezian A."/>
            <person name="Vaishampayan P."/>
        </authorList>
    </citation>
    <scope>NUCLEOTIDE SEQUENCE [LARGE SCALE GENOMIC DNA]</scope>
    <source>
        <strain evidence="2 3">MER 54</strain>
    </source>
</reference>
<keyword evidence="3" id="KW-1185">Reference proteome</keyword>
<dbReference type="OrthoDB" id="9810174at2"/>
<dbReference type="InterPro" id="IPR011083">
    <property type="entry name" value="Phage_tail_collar_dom"/>
</dbReference>
<dbReference type="Proteomes" id="UP000276128">
    <property type="component" value="Unassembled WGS sequence"/>
</dbReference>
<dbReference type="AlphaFoldDB" id="A0A3S0IA99"/>
<evidence type="ECO:0000313" key="2">
    <source>
        <dbReference type="EMBL" id="RTE08539.1"/>
    </source>
</evidence>
<name>A0A3S0IA99_9BACL</name>
<dbReference type="RefSeq" id="WP_126142438.1">
    <property type="nucleotide sequence ID" value="NZ_RXHU01000049.1"/>
</dbReference>
<organism evidence="2 3">
    <name type="scientific">Paenibacillus whitsoniae</name>
    <dbReference type="NCBI Taxonomy" id="2496558"/>
    <lineage>
        <taxon>Bacteria</taxon>
        <taxon>Bacillati</taxon>
        <taxon>Bacillota</taxon>
        <taxon>Bacilli</taxon>
        <taxon>Bacillales</taxon>
        <taxon>Paenibacillaceae</taxon>
        <taxon>Paenibacillus</taxon>
    </lineage>
</organism>
<proteinExistence type="predicted"/>
<feature type="domain" description="Phage tail collar" evidence="1">
    <location>
        <begin position="7"/>
        <end position="63"/>
    </location>
</feature>
<accession>A0A3S0IA99</accession>